<dbReference type="Pfam" id="PF13466">
    <property type="entry name" value="STAS_2"/>
    <property type="match status" value="1"/>
</dbReference>
<sequence length="127" mass="13300">MTLAHPGFLAIESPTPTVHLVRVSGDLDAATANRLLRIVDARGHVVAAGDGATRHVLVDLSGVTGMAPGTATVLLRAREVAEAHGLTLDLVGTSKHTMTLSGRDRYQLLRFRSFPTVAAALQALGRG</sequence>
<dbReference type="SUPFAM" id="SSF52091">
    <property type="entry name" value="SpoIIaa-like"/>
    <property type="match status" value="1"/>
</dbReference>
<dbReference type="PROSITE" id="PS50801">
    <property type="entry name" value="STAS"/>
    <property type="match status" value="1"/>
</dbReference>
<organism evidence="2 3">
    <name type="scientific">Pseudonocardia benzenivorans</name>
    <dbReference type="NCBI Taxonomy" id="228005"/>
    <lineage>
        <taxon>Bacteria</taxon>
        <taxon>Bacillati</taxon>
        <taxon>Actinomycetota</taxon>
        <taxon>Actinomycetes</taxon>
        <taxon>Pseudonocardiales</taxon>
        <taxon>Pseudonocardiaceae</taxon>
        <taxon>Pseudonocardia</taxon>
    </lineage>
</organism>
<evidence type="ECO:0000313" key="2">
    <source>
        <dbReference type="EMBL" id="MFD1235784.1"/>
    </source>
</evidence>
<protein>
    <submittedName>
        <fullName evidence="2">STAS domain-containing protein</fullName>
    </submittedName>
</protein>
<name>A0ABW3VN81_9PSEU</name>
<dbReference type="Proteomes" id="UP001597182">
    <property type="component" value="Unassembled WGS sequence"/>
</dbReference>
<dbReference type="InterPro" id="IPR058548">
    <property type="entry name" value="MlaB-like_STAS"/>
</dbReference>
<dbReference type="EMBL" id="JBHTMB010000171">
    <property type="protein sequence ID" value="MFD1235784.1"/>
    <property type="molecule type" value="Genomic_DNA"/>
</dbReference>
<gene>
    <name evidence="2" type="ORF">ACFQ34_21030</name>
</gene>
<keyword evidence="3" id="KW-1185">Reference proteome</keyword>
<evidence type="ECO:0000259" key="1">
    <source>
        <dbReference type="PROSITE" id="PS50801"/>
    </source>
</evidence>
<dbReference type="InterPro" id="IPR002645">
    <property type="entry name" value="STAS_dom"/>
</dbReference>
<dbReference type="InterPro" id="IPR036513">
    <property type="entry name" value="STAS_dom_sf"/>
</dbReference>
<accession>A0ABW3VN81</accession>
<dbReference type="CDD" id="cd07043">
    <property type="entry name" value="STAS_anti-anti-sigma_factors"/>
    <property type="match status" value="1"/>
</dbReference>
<evidence type="ECO:0000313" key="3">
    <source>
        <dbReference type="Proteomes" id="UP001597182"/>
    </source>
</evidence>
<dbReference type="RefSeq" id="WP_013676281.1">
    <property type="nucleotide sequence ID" value="NZ_BAABKS010000017.1"/>
</dbReference>
<dbReference type="Gene3D" id="3.30.750.24">
    <property type="entry name" value="STAS domain"/>
    <property type="match status" value="1"/>
</dbReference>
<feature type="domain" description="STAS" evidence="1">
    <location>
        <begin position="16"/>
        <end position="124"/>
    </location>
</feature>
<reference evidence="3" key="1">
    <citation type="journal article" date="2019" name="Int. J. Syst. Evol. Microbiol.">
        <title>The Global Catalogue of Microorganisms (GCM) 10K type strain sequencing project: providing services to taxonomists for standard genome sequencing and annotation.</title>
        <authorList>
            <consortium name="The Broad Institute Genomics Platform"/>
            <consortium name="The Broad Institute Genome Sequencing Center for Infectious Disease"/>
            <person name="Wu L."/>
            <person name="Ma J."/>
        </authorList>
    </citation>
    <scope>NUCLEOTIDE SEQUENCE [LARGE SCALE GENOMIC DNA]</scope>
    <source>
        <strain evidence="3">CCUG 49018</strain>
    </source>
</reference>
<comment type="caution">
    <text evidence="2">The sequence shown here is derived from an EMBL/GenBank/DDBJ whole genome shotgun (WGS) entry which is preliminary data.</text>
</comment>
<proteinExistence type="predicted"/>